<dbReference type="PANTHER" id="PTHR11260">
    <property type="entry name" value="GLUTATHIONE S-TRANSFERASE, GST, SUPERFAMILY, GST DOMAIN CONTAINING"/>
    <property type="match status" value="1"/>
</dbReference>
<evidence type="ECO:0000256" key="1">
    <source>
        <dbReference type="ARBA" id="ARBA00022575"/>
    </source>
</evidence>
<feature type="region of interest" description="Disordered" evidence="3">
    <location>
        <begin position="74"/>
        <end position="99"/>
    </location>
</feature>
<evidence type="ECO:0000313" key="5">
    <source>
        <dbReference type="EMBL" id="KAK9001442.1"/>
    </source>
</evidence>
<comment type="similarity">
    <text evidence="2">Belongs to the GST superfamily. Tau family.</text>
</comment>
<evidence type="ECO:0000313" key="6">
    <source>
        <dbReference type="Proteomes" id="UP001396334"/>
    </source>
</evidence>
<comment type="caution">
    <text evidence="5">The sequence shown here is derived from an EMBL/GenBank/DDBJ whole genome shotgun (WGS) entry which is preliminary data.</text>
</comment>
<feature type="compositionally biased region" description="Basic and acidic residues" evidence="3">
    <location>
        <begin position="1"/>
        <end position="19"/>
    </location>
</feature>
<accession>A0ABR2QL78</accession>
<sequence length="428" mass="48282">MEQQEKRADQRGKDEEEGKQGVISLYVENLPESLNWKGLWFAFARHGEVEIGFNDGTPYPLCNKWKKVEKVNEKTEESVSESKAETEKKDKAEVEVDRSWSGMKEEAQEAMLAGRDFINEGNREKETSMGKINFSELMGEVPKVETANGRVENTADTINGEEKLADQKGGNNDYLVGSGNEEMDGISDQELNNSAGLEAGPRKNSVSQSELELSGREGTNPVDHMGYDEEIVQGSNKQLPEAKKKWADSLNEKLNTGKSWSRLSNGANTSEEELERDFFAELEEKKGKMRKKKTKKELCFQSEDNIRATATSPVKVLGTWGSPFVMRPRIALNIKCVNYEVIKEEKLFEAKSELLLWSNLVHKRVSVLIHGDHEPLCESLVIVRYIDKTWSSGPSTLPSNPKERAVPRFWAAYLDEKVCLISPYKFGC</sequence>
<feature type="domain" description="GST N-terminal" evidence="4">
    <location>
        <begin position="312"/>
        <end position="394"/>
    </location>
</feature>
<protein>
    <recommendedName>
        <fullName evidence="4">GST N-terminal domain-containing protein</fullName>
    </recommendedName>
</protein>
<dbReference type="Pfam" id="PF02798">
    <property type="entry name" value="GST_N"/>
    <property type="match status" value="1"/>
</dbReference>
<feature type="region of interest" description="Disordered" evidence="3">
    <location>
        <begin position="1"/>
        <end position="20"/>
    </location>
</feature>
<dbReference type="Gene3D" id="3.40.30.10">
    <property type="entry name" value="Glutaredoxin"/>
    <property type="match status" value="1"/>
</dbReference>
<dbReference type="SUPFAM" id="SSF52833">
    <property type="entry name" value="Thioredoxin-like"/>
    <property type="match status" value="1"/>
</dbReference>
<dbReference type="PROSITE" id="PS50404">
    <property type="entry name" value="GST_NTER"/>
    <property type="match status" value="1"/>
</dbReference>
<keyword evidence="1" id="KW-0216">Detoxification</keyword>
<dbReference type="InterPro" id="IPR036249">
    <property type="entry name" value="Thioredoxin-like_sf"/>
</dbReference>
<gene>
    <name evidence="5" type="ORF">V6N11_083225</name>
</gene>
<organism evidence="5 6">
    <name type="scientific">Hibiscus sabdariffa</name>
    <name type="common">roselle</name>
    <dbReference type="NCBI Taxonomy" id="183260"/>
    <lineage>
        <taxon>Eukaryota</taxon>
        <taxon>Viridiplantae</taxon>
        <taxon>Streptophyta</taxon>
        <taxon>Embryophyta</taxon>
        <taxon>Tracheophyta</taxon>
        <taxon>Spermatophyta</taxon>
        <taxon>Magnoliopsida</taxon>
        <taxon>eudicotyledons</taxon>
        <taxon>Gunneridae</taxon>
        <taxon>Pentapetalae</taxon>
        <taxon>rosids</taxon>
        <taxon>malvids</taxon>
        <taxon>Malvales</taxon>
        <taxon>Malvaceae</taxon>
        <taxon>Malvoideae</taxon>
        <taxon>Hibiscus</taxon>
    </lineage>
</organism>
<dbReference type="InterPro" id="IPR045073">
    <property type="entry name" value="Omega/Tau-like"/>
</dbReference>
<evidence type="ECO:0000259" key="4">
    <source>
        <dbReference type="PROSITE" id="PS50404"/>
    </source>
</evidence>
<name>A0ABR2QL78_9ROSI</name>
<evidence type="ECO:0000256" key="3">
    <source>
        <dbReference type="SAM" id="MobiDB-lite"/>
    </source>
</evidence>
<dbReference type="EMBL" id="JBBPBN010000036">
    <property type="protein sequence ID" value="KAK9001442.1"/>
    <property type="molecule type" value="Genomic_DNA"/>
</dbReference>
<evidence type="ECO:0000256" key="2">
    <source>
        <dbReference type="ARBA" id="ARBA00025743"/>
    </source>
</evidence>
<dbReference type="InterPro" id="IPR004045">
    <property type="entry name" value="Glutathione_S-Trfase_N"/>
</dbReference>
<proteinExistence type="inferred from homology"/>
<dbReference type="Gene3D" id="1.20.1050.10">
    <property type="match status" value="1"/>
</dbReference>
<dbReference type="PANTHER" id="PTHR11260:SF615">
    <property type="entry name" value="GLUTATHIONE S-TRANSFERASE U17"/>
    <property type="match status" value="1"/>
</dbReference>
<dbReference type="Proteomes" id="UP001396334">
    <property type="component" value="Unassembled WGS sequence"/>
</dbReference>
<feature type="region of interest" description="Disordered" evidence="3">
    <location>
        <begin position="164"/>
        <end position="225"/>
    </location>
</feature>
<keyword evidence="6" id="KW-1185">Reference proteome</keyword>
<reference evidence="5 6" key="1">
    <citation type="journal article" date="2024" name="G3 (Bethesda)">
        <title>Genome assembly of Hibiscus sabdariffa L. provides insights into metabolisms of medicinal natural products.</title>
        <authorList>
            <person name="Kim T."/>
        </authorList>
    </citation>
    <scope>NUCLEOTIDE SEQUENCE [LARGE SCALE GENOMIC DNA]</scope>
    <source>
        <strain evidence="5">TK-2024</strain>
        <tissue evidence="5">Old leaves</tissue>
    </source>
</reference>